<dbReference type="SUPFAM" id="SSF54928">
    <property type="entry name" value="RNA-binding domain, RBD"/>
    <property type="match status" value="2"/>
</dbReference>
<comment type="caution">
    <text evidence="7">The sequence shown here is derived from an EMBL/GenBank/DDBJ whole genome shotgun (WGS) entry which is preliminary data.</text>
</comment>
<evidence type="ECO:0000256" key="3">
    <source>
        <dbReference type="ARBA" id="ARBA00023242"/>
    </source>
</evidence>
<dbReference type="InterPro" id="IPR000504">
    <property type="entry name" value="RRM_dom"/>
</dbReference>
<dbReference type="GO" id="GO:0005730">
    <property type="term" value="C:nucleolus"/>
    <property type="evidence" value="ECO:0007669"/>
    <property type="project" value="TreeGrafter"/>
</dbReference>
<dbReference type="CDD" id="cd00590">
    <property type="entry name" value="RRM_SF"/>
    <property type="match status" value="1"/>
</dbReference>
<proteinExistence type="predicted"/>
<dbReference type="PANTHER" id="PTHR48039">
    <property type="entry name" value="RNA-BINDING MOTIF PROTEIN 14B"/>
    <property type="match status" value="1"/>
</dbReference>
<accession>A0A8X7NNX5</accession>
<dbReference type="PROSITE" id="PS50102">
    <property type="entry name" value="RRM"/>
    <property type="match status" value="2"/>
</dbReference>
<evidence type="ECO:0000313" key="7">
    <source>
        <dbReference type="EMBL" id="KAF6057642.1"/>
    </source>
</evidence>
<reference evidence="7" key="1">
    <citation type="submission" date="2020-03" db="EMBL/GenBank/DDBJ databases">
        <title>FDA dAtabase for Regulatory Grade micrObial Sequences (FDA-ARGOS): Supporting development and validation of Infectious Disease Dx tests.</title>
        <authorList>
            <person name="Campos J."/>
            <person name="Goldberg B."/>
            <person name="Tallon L."/>
            <person name="Sadzewicz L."/>
            <person name="Vavikolanu K."/>
            <person name="Mehta A."/>
            <person name="Aluvathingal J."/>
            <person name="Nadendla S."/>
            <person name="Nandy P."/>
            <person name="Geyer C."/>
            <person name="Yan Y."/>
            <person name="Sichtig H."/>
        </authorList>
    </citation>
    <scope>NUCLEOTIDE SEQUENCE [LARGE SCALE GENOMIC DNA]</scope>
    <source>
        <strain evidence="7">FDAARGOS_652</strain>
    </source>
</reference>
<evidence type="ECO:0000256" key="4">
    <source>
        <dbReference type="PROSITE-ProRule" id="PRU00176"/>
    </source>
</evidence>
<evidence type="ECO:0000256" key="1">
    <source>
        <dbReference type="ARBA" id="ARBA00004123"/>
    </source>
</evidence>
<dbReference type="SMART" id="SM00360">
    <property type="entry name" value="RRM"/>
    <property type="match status" value="2"/>
</dbReference>
<keyword evidence="2 4" id="KW-0694">RNA-binding</keyword>
<dbReference type="OrthoDB" id="439808at2759"/>
<evidence type="ECO:0000256" key="2">
    <source>
        <dbReference type="ARBA" id="ARBA00022884"/>
    </source>
</evidence>
<sequence>MSEEVKTVKPVIEDRVYIGNVDYKATEDELKELFKDLNVIEVEIPFKEITKGERSFKRRLGFAFVQFASREDADKAVADFNGHKFKRLNIFLKKAVPPATPEEKEAKIEAYRAQRKAREEKREALKKQRAESQNASDSTTTTNGGDASLSSEGKRSANTIFVTNLDFKVNPKTLKSEFAELEPVWVHIPRSRGRSKGIAFVRFKDEETQKRAVELFDKKDINGREITVDIAIDSKKKSE</sequence>
<dbReference type="Pfam" id="PF00076">
    <property type="entry name" value="RRM_1"/>
    <property type="match status" value="2"/>
</dbReference>
<evidence type="ECO:0000256" key="5">
    <source>
        <dbReference type="SAM" id="MobiDB-lite"/>
    </source>
</evidence>
<feature type="compositionally biased region" description="Polar residues" evidence="5">
    <location>
        <begin position="132"/>
        <end position="152"/>
    </location>
</feature>
<dbReference type="GO" id="GO:0003729">
    <property type="term" value="F:mRNA binding"/>
    <property type="evidence" value="ECO:0007669"/>
    <property type="project" value="TreeGrafter"/>
</dbReference>
<name>A0A8X7NNX5_CANPA</name>
<gene>
    <name evidence="7" type="ORF">FOB60_002197</name>
</gene>
<evidence type="ECO:0000313" key="8">
    <source>
        <dbReference type="Proteomes" id="UP000590412"/>
    </source>
</evidence>
<keyword evidence="3" id="KW-0539">Nucleus</keyword>
<dbReference type="AlphaFoldDB" id="A0A8X7NNX5"/>
<dbReference type="EMBL" id="JABWAB010000003">
    <property type="protein sequence ID" value="KAF6057642.1"/>
    <property type="molecule type" value="Genomic_DNA"/>
</dbReference>
<evidence type="ECO:0000259" key="6">
    <source>
        <dbReference type="PROSITE" id="PS50102"/>
    </source>
</evidence>
<comment type="subcellular location">
    <subcellularLocation>
        <location evidence="1">Nucleus</location>
    </subcellularLocation>
</comment>
<dbReference type="PANTHER" id="PTHR48039:SF1">
    <property type="entry name" value="RNA BINDING MOTIF PROTEIN 14 ISOFORM X1"/>
    <property type="match status" value="1"/>
</dbReference>
<organism evidence="7 8">
    <name type="scientific">Candida parapsilosis</name>
    <name type="common">Yeast</name>
    <dbReference type="NCBI Taxonomy" id="5480"/>
    <lineage>
        <taxon>Eukaryota</taxon>
        <taxon>Fungi</taxon>
        <taxon>Dikarya</taxon>
        <taxon>Ascomycota</taxon>
        <taxon>Saccharomycotina</taxon>
        <taxon>Pichiomycetes</taxon>
        <taxon>Debaryomycetaceae</taxon>
        <taxon>Candida/Lodderomyces clade</taxon>
        <taxon>Candida</taxon>
    </lineage>
</organism>
<feature type="compositionally biased region" description="Basic and acidic residues" evidence="5">
    <location>
        <begin position="111"/>
        <end position="130"/>
    </location>
</feature>
<feature type="domain" description="RRM" evidence="6">
    <location>
        <begin position="158"/>
        <end position="233"/>
    </location>
</feature>
<feature type="region of interest" description="Disordered" evidence="5">
    <location>
        <begin position="111"/>
        <end position="152"/>
    </location>
</feature>
<dbReference type="InterPro" id="IPR051945">
    <property type="entry name" value="RRM_MRD1_RNA_proc_ribogen"/>
</dbReference>
<feature type="domain" description="RRM" evidence="6">
    <location>
        <begin position="14"/>
        <end position="95"/>
    </location>
</feature>
<dbReference type="InterPro" id="IPR012677">
    <property type="entry name" value="Nucleotide-bd_a/b_plait_sf"/>
</dbReference>
<protein>
    <submittedName>
        <fullName evidence="7">RNA recognition motif family protein</fullName>
    </submittedName>
</protein>
<dbReference type="Gene3D" id="3.30.70.330">
    <property type="match status" value="2"/>
</dbReference>
<dbReference type="Proteomes" id="UP000590412">
    <property type="component" value="Unassembled WGS sequence"/>
</dbReference>
<dbReference type="InterPro" id="IPR035979">
    <property type="entry name" value="RBD_domain_sf"/>
</dbReference>